<dbReference type="AlphaFoldDB" id="A0A1X0NQA7"/>
<keyword evidence="1" id="KW-0812">Transmembrane</keyword>
<gene>
    <name evidence="2" type="ORF">TM35_000292020</name>
</gene>
<dbReference type="RefSeq" id="XP_028880386.1">
    <property type="nucleotide sequence ID" value="XM_029028359.1"/>
</dbReference>
<protein>
    <submittedName>
        <fullName evidence="2">Uncharacterized protein</fullName>
    </submittedName>
</protein>
<dbReference type="OrthoDB" id="246797at2759"/>
<dbReference type="EMBL" id="NBCO01000029">
    <property type="protein sequence ID" value="ORC86320.1"/>
    <property type="molecule type" value="Genomic_DNA"/>
</dbReference>
<comment type="caution">
    <text evidence="2">The sequence shown here is derived from an EMBL/GenBank/DDBJ whole genome shotgun (WGS) entry which is preliminary data.</text>
</comment>
<keyword evidence="3" id="KW-1185">Reference proteome</keyword>
<organism evidence="2 3">
    <name type="scientific">Trypanosoma theileri</name>
    <dbReference type="NCBI Taxonomy" id="67003"/>
    <lineage>
        <taxon>Eukaryota</taxon>
        <taxon>Discoba</taxon>
        <taxon>Euglenozoa</taxon>
        <taxon>Kinetoplastea</taxon>
        <taxon>Metakinetoplastina</taxon>
        <taxon>Trypanosomatida</taxon>
        <taxon>Trypanosomatidae</taxon>
        <taxon>Trypanosoma</taxon>
    </lineage>
</organism>
<reference evidence="2 3" key="1">
    <citation type="submission" date="2017-03" db="EMBL/GenBank/DDBJ databases">
        <title>An alternative strategy for trypanosome survival in the mammalian bloodstream revealed through genome and transcriptome analysis of the ubiquitous bovine parasite Trypanosoma (Megatrypanum) theileri.</title>
        <authorList>
            <person name="Kelly S."/>
            <person name="Ivens A."/>
            <person name="Mott A."/>
            <person name="O'Neill E."/>
            <person name="Emms D."/>
            <person name="Macleod O."/>
            <person name="Voorheis P."/>
            <person name="Matthews J."/>
            <person name="Matthews K."/>
            <person name="Carrington M."/>
        </authorList>
    </citation>
    <scope>NUCLEOTIDE SEQUENCE [LARGE SCALE GENOMIC DNA]</scope>
    <source>
        <strain evidence="2">Edinburgh</strain>
    </source>
</reference>
<keyword evidence="1" id="KW-0472">Membrane</keyword>
<evidence type="ECO:0000313" key="2">
    <source>
        <dbReference type="EMBL" id="ORC86320.1"/>
    </source>
</evidence>
<feature type="transmembrane region" description="Helical" evidence="1">
    <location>
        <begin position="44"/>
        <end position="62"/>
    </location>
</feature>
<accession>A0A1X0NQA7</accession>
<dbReference type="Proteomes" id="UP000192257">
    <property type="component" value="Unassembled WGS sequence"/>
</dbReference>
<keyword evidence="1" id="KW-1133">Transmembrane helix</keyword>
<dbReference type="GeneID" id="39988139"/>
<evidence type="ECO:0000313" key="3">
    <source>
        <dbReference type="Proteomes" id="UP000192257"/>
    </source>
</evidence>
<sequence length="240" mass="26399">MPIHTHTLSLLVSNNALLSFTLLKETIKTQRNPGNFFNKMRNTGPLLFLIWFALLVSHPVSARSSKSEHVMVFSGTGWESVVKSKPAELRNALITDITSQLIRRYAFDTIITIDSLKTSGNLQVGVSVNQTVLKDNADAALQHVWPADEANSMITQGAYRKTLALYSGPGTASLISIQVPTLFGKVNECDALCVRLIAMGIVMTVIMGVTMLLVILWVCCHWCCCKSDKEDVLTGDNPFK</sequence>
<dbReference type="VEuPathDB" id="TriTrypDB:TM35_000292020"/>
<evidence type="ECO:0000256" key="1">
    <source>
        <dbReference type="SAM" id="Phobius"/>
    </source>
</evidence>
<feature type="transmembrane region" description="Helical" evidence="1">
    <location>
        <begin position="196"/>
        <end position="218"/>
    </location>
</feature>
<proteinExistence type="predicted"/>
<feature type="transmembrane region" description="Helical" evidence="1">
    <location>
        <begin position="163"/>
        <end position="184"/>
    </location>
</feature>
<name>A0A1X0NQA7_9TRYP</name>